<keyword evidence="10" id="KW-1185">Reference proteome</keyword>
<dbReference type="InterPro" id="IPR036291">
    <property type="entry name" value="NAD(P)-bd_dom_sf"/>
</dbReference>
<evidence type="ECO:0000256" key="1">
    <source>
        <dbReference type="ARBA" id="ARBA00004701"/>
    </source>
</evidence>
<name>A0ABS8HYN8_9FIRM</name>
<comment type="pathway">
    <text evidence="1">Nucleotide-sugar biosynthesis; UDP-alpha-D-glucuronate biosynthesis; UDP-alpha-D-glucuronate from UDP-alpha-D-glucose: step 1/1.</text>
</comment>
<evidence type="ECO:0000256" key="2">
    <source>
        <dbReference type="ARBA" id="ARBA00006601"/>
    </source>
</evidence>
<evidence type="ECO:0000256" key="3">
    <source>
        <dbReference type="ARBA" id="ARBA00012954"/>
    </source>
</evidence>
<dbReference type="PIRSF" id="PIRSF500134">
    <property type="entry name" value="UDPglc_DH_bac"/>
    <property type="match status" value="1"/>
</dbReference>
<dbReference type="Pfam" id="PF00984">
    <property type="entry name" value="UDPG_MGDP_dh"/>
    <property type="match status" value="1"/>
</dbReference>
<evidence type="ECO:0000256" key="4">
    <source>
        <dbReference type="ARBA" id="ARBA00023002"/>
    </source>
</evidence>
<dbReference type="InterPro" id="IPR014027">
    <property type="entry name" value="UDP-Glc/GDP-Man_DH_C"/>
</dbReference>
<gene>
    <name evidence="9" type="ORF">LMF89_22300</name>
</gene>
<dbReference type="SMART" id="SM00984">
    <property type="entry name" value="UDPG_MGDP_dh_C"/>
    <property type="match status" value="1"/>
</dbReference>
<dbReference type="SUPFAM" id="SSF51735">
    <property type="entry name" value="NAD(P)-binding Rossmann-fold domains"/>
    <property type="match status" value="1"/>
</dbReference>
<dbReference type="EMBL" id="JAJHJB010000048">
    <property type="protein sequence ID" value="MCC5468072.1"/>
    <property type="molecule type" value="Genomic_DNA"/>
</dbReference>
<dbReference type="NCBIfam" id="TIGR03026">
    <property type="entry name" value="NDP-sugDHase"/>
    <property type="match status" value="1"/>
</dbReference>
<evidence type="ECO:0000259" key="8">
    <source>
        <dbReference type="SMART" id="SM00984"/>
    </source>
</evidence>
<dbReference type="EC" id="1.1.1.22" evidence="3 7"/>
<sequence>MMKICMVGTGYVGLVTGACFADMGNEVWCVDVDEVKITNLKAAILPIYEPGLKELVERNLKEGRLRFTTEIKLGIEDALLCFITVGTPPCEDGSADLSYIFSAAQAIGQCMNHYLIVVTKSTVPVGTTEKVRDIIRQELKVSAREHVGFDVVSNPEFLKEGAAVEDFMRPDRVVIGTENIGTAELMKQLYKPFVRNQNPILIMDTKSAEMTKYAANVMLAARISFMNEIAQLCDIVGGDITNIRTGIAADHRIGRQFLYAGAGYGGSCFPKDVKELINLGYKNGLEMAIATAVHEVNERQKHYLVDMIRKRFGEKLDGMRFGVWGLAFKPQTDDMREAPSLVIVQSLINMGAKIVAFDPQAIKEAQQVFEDYADHIQYVGDMMEAVNDADALILITDWRQFRQPDFSDMKSRMRQLVLFDGRNQYDFEQIEKYGFEYYCIGRNYRGK</sequence>
<dbReference type="InterPro" id="IPR017476">
    <property type="entry name" value="UDP-Glc/GDP-Man"/>
</dbReference>
<dbReference type="Pfam" id="PF03720">
    <property type="entry name" value="UDPG_MGDP_dh_C"/>
    <property type="match status" value="1"/>
</dbReference>
<evidence type="ECO:0000313" key="9">
    <source>
        <dbReference type="EMBL" id="MCC5468072.1"/>
    </source>
</evidence>
<dbReference type="InterPro" id="IPR008927">
    <property type="entry name" value="6-PGluconate_DH-like_C_sf"/>
</dbReference>
<dbReference type="InterPro" id="IPR028357">
    <property type="entry name" value="UDPglc_DH_bac"/>
</dbReference>
<dbReference type="Pfam" id="PF03721">
    <property type="entry name" value="UDPG_MGDP_dh_N"/>
    <property type="match status" value="1"/>
</dbReference>
<proteinExistence type="inferred from homology"/>
<evidence type="ECO:0000256" key="5">
    <source>
        <dbReference type="ARBA" id="ARBA00023027"/>
    </source>
</evidence>
<dbReference type="SUPFAM" id="SSF48179">
    <property type="entry name" value="6-phosphogluconate dehydrogenase C-terminal domain-like"/>
    <property type="match status" value="1"/>
</dbReference>
<dbReference type="RefSeq" id="WP_229536975.1">
    <property type="nucleotide sequence ID" value="NZ_JAJHJB010000048.1"/>
</dbReference>
<protein>
    <recommendedName>
        <fullName evidence="3 7">UDP-glucose 6-dehydrogenase</fullName>
        <ecNumber evidence="3 7">1.1.1.22</ecNumber>
    </recommendedName>
</protein>
<comment type="similarity">
    <text evidence="2 7">Belongs to the UDP-glucose/GDP-mannose dehydrogenase family.</text>
</comment>
<dbReference type="Proteomes" id="UP001165492">
    <property type="component" value="Unassembled WGS sequence"/>
</dbReference>
<accession>A0ABS8HYN8</accession>
<comment type="caution">
    <text evidence="9">The sequence shown here is derived from an EMBL/GenBank/DDBJ whole genome shotgun (WGS) entry which is preliminary data.</text>
</comment>
<dbReference type="SUPFAM" id="SSF52413">
    <property type="entry name" value="UDP-glucose/GDP-mannose dehydrogenase C-terminal domain"/>
    <property type="match status" value="1"/>
</dbReference>
<dbReference type="InterPro" id="IPR036220">
    <property type="entry name" value="UDP-Glc/GDP-Man_DH_C_sf"/>
</dbReference>
<evidence type="ECO:0000313" key="10">
    <source>
        <dbReference type="Proteomes" id="UP001165492"/>
    </source>
</evidence>
<dbReference type="PIRSF" id="PIRSF000124">
    <property type="entry name" value="UDPglc_GDPman_dh"/>
    <property type="match status" value="1"/>
</dbReference>
<dbReference type="PANTHER" id="PTHR43750:SF3">
    <property type="entry name" value="UDP-GLUCOSE 6-DEHYDROGENASE TUAD"/>
    <property type="match status" value="1"/>
</dbReference>
<reference evidence="9" key="1">
    <citation type="submission" date="2021-11" db="EMBL/GenBank/DDBJ databases">
        <title>Description of a new species Pelosinus isolated from the bottom sediments of Lake Baikal.</title>
        <authorList>
            <person name="Zakharyuk A."/>
        </authorList>
    </citation>
    <scope>NUCLEOTIDE SEQUENCE</scope>
    <source>
        <strain evidence="9">Bkl1</strain>
    </source>
</reference>
<evidence type="ECO:0000256" key="7">
    <source>
        <dbReference type="PIRNR" id="PIRNR000124"/>
    </source>
</evidence>
<dbReference type="Gene3D" id="1.20.5.100">
    <property type="entry name" value="Cytochrome c1, transmembrane anchor, C-terminal"/>
    <property type="match status" value="1"/>
</dbReference>
<evidence type="ECO:0000256" key="6">
    <source>
        <dbReference type="ARBA" id="ARBA00047473"/>
    </source>
</evidence>
<keyword evidence="4 7" id="KW-0560">Oxidoreductase</keyword>
<dbReference type="PROSITE" id="PS51257">
    <property type="entry name" value="PROKAR_LIPOPROTEIN"/>
    <property type="match status" value="1"/>
</dbReference>
<dbReference type="InterPro" id="IPR001732">
    <property type="entry name" value="UDP-Glc/GDP-Man_DH_N"/>
</dbReference>
<dbReference type="Gene3D" id="3.40.50.720">
    <property type="entry name" value="NAD(P)-binding Rossmann-like Domain"/>
    <property type="match status" value="2"/>
</dbReference>
<comment type="catalytic activity">
    <reaction evidence="6 7">
        <text>UDP-alpha-D-glucose + 2 NAD(+) + H2O = UDP-alpha-D-glucuronate + 2 NADH + 3 H(+)</text>
        <dbReference type="Rhea" id="RHEA:23596"/>
        <dbReference type="ChEBI" id="CHEBI:15377"/>
        <dbReference type="ChEBI" id="CHEBI:15378"/>
        <dbReference type="ChEBI" id="CHEBI:57540"/>
        <dbReference type="ChEBI" id="CHEBI:57945"/>
        <dbReference type="ChEBI" id="CHEBI:58052"/>
        <dbReference type="ChEBI" id="CHEBI:58885"/>
        <dbReference type="EC" id="1.1.1.22"/>
    </reaction>
</comment>
<feature type="domain" description="UDP-glucose/GDP-mannose dehydrogenase C-terminal" evidence="8">
    <location>
        <begin position="322"/>
        <end position="427"/>
    </location>
</feature>
<keyword evidence="5 7" id="KW-0520">NAD</keyword>
<dbReference type="InterPro" id="IPR014026">
    <property type="entry name" value="UDP-Glc/GDP-Man_DH_dimer"/>
</dbReference>
<organism evidence="9 10">
    <name type="scientific">Pelosinus baikalensis</name>
    <dbReference type="NCBI Taxonomy" id="2892015"/>
    <lineage>
        <taxon>Bacteria</taxon>
        <taxon>Bacillati</taxon>
        <taxon>Bacillota</taxon>
        <taxon>Negativicutes</taxon>
        <taxon>Selenomonadales</taxon>
        <taxon>Sporomusaceae</taxon>
        <taxon>Pelosinus</taxon>
    </lineage>
</organism>
<dbReference type="PANTHER" id="PTHR43750">
    <property type="entry name" value="UDP-GLUCOSE 6-DEHYDROGENASE TUAD"/>
    <property type="match status" value="1"/>
</dbReference>